<name>A0AAV2HWI7_LYMST</name>
<gene>
    <name evidence="5" type="ORF">GSLYS_00012388001</name>
</gene>
<evidence type="ECO:0000313" key="5">
    <source>
        <dbReference type="EMBL" id="CAL1538567.1"/>
    </source>
</evidence>
<evidence type="ECO:0000313" key="6">
    <source>
        <dbReference type="Proteomes" id="UP001497497"/>
    </source>
</evidence>
<dbReference type="AlphaFoldDB" id="A0AAV2HWI7"/>
<dbReference type="Proteomes" id="UP001497497">
    <property type="component" value="Unassembled WGS sequence"/>
</dbReference>
<dbReference type="Gene3D" id="3.40.50.150">
    <property type="entry name" value="Vaccinia Virus protein VP39"/>
    <property type="match status" value="1"/>
</dbReference>
<organism evidence="5 6">
    <name type="scientific">Lymnaea stagnalis</name>
    <name type="common">Great pond snail</name>
    <name type="synonym">Helix stagnalis</name>
    <dbReference type="NCBI Taxonomy" id="6523"/>
    <lineage>
        <taxon>Eukaryota</taxon>
        <taxon>Metazoa</taxon>
        <taxon>Spiralia</taxon>
        <taxon>Lophotrochozoa</taxon>
        <taxon>Mollusca</taxon>
        <taxon>Gastropoda</taxon>
        <taxon>Heterobranchia</taxon>
        <taxon>Euthyneura</taxon>
        <taxon>Panpulmonata</taxon>
        <taxon>Hygrophila</taxon>
        <taxon>Lymnaeoidea</taxon>
        <taxon>Lymnaeidae</taxon>
        <taxon>Lymnaea</taxon>
    </lineage>
</organism>
<evidence type="ECO:0000259" key="4">
    <source>
        <dbReference type="Pfam" id="PF08241"/>
    </source>
</evidence>
<evidence type="ECO:0000256" key="1">
    <source>
        <dbReference type="ARBA" id="ARBA00008361"/>
    </source>
</evidence>
<dbReference type="SUPFAM" id="SSF53335">
    <property type="entry name" value="S-adenosyl-L-methionine-dependent methyltransferases"/>
    <property type="match status" value="1"/>
</dbReference>
<keyword evidence="3" id="KW-0808">Transferase</keyword>
<evidence type="ECO:0000256" key="3">
    <source>
        <dbReference type="ARBA" id="ARBA00022679"/>
    </source>
</evidence>
<dbReference type="PANTHER" id="PTHR44942:SF4">
    <property type="entry name" value="METHYLTRANSFERASE TYPE 11 DOMAIN-CONTAINING PROTEIN"/>
    <property type="match status" value="1"/>
</dbReference>
<dbReference type="InterPro" id="IPR013216">
    <property type="entry name" value="Methyltransf_11"/>
</dbReference>
<keyword evidence="6" id="KW-1185">Reference proteome</keyword>
<comment type="caution">
    <text evidence="5">The sequence shown here is derived from an EMBL/GenBank/DDBJ whole genome shotgun (WGS) entry which is preliminary data.</text>
</comment>
<accession>A0AAV2HWI7</accession>
<feature type="domain" description="Methyltransferase type 11" evidence="4">
    <location>
        <begin position="84"/>
        <end position="177"/>
    </location>
</feature>
<proteinExistence type="inferred from homology"/>
<dbReference type="InterPro" id="IPR029063">
    <property type="entry name" value="SAM-dependent_MTases_sf"/>
</dbReference>
<protein>
    <recommendedName>
        <fullName evidence="4">Methyltransferase type 11 domain-containing protein</fullName>
    </recommendedName>
</protein>
<evidence type="ECO:0000256" key="2">
    <source>
        <dbReference type="ARBA" id="ARBA00022603"/>
    </source>
</evidence>
<comment type="similarity">
    <text evidence="1">Belongs to the methyltransferase superfamily.</text>
</comment>
<dbReference type="PANTHER" id="PTHR44942">
    <property type="entry name" value="METHYLTRANSF_11 DOMAIN-CONTAINING PROTEIN"/>
    <property type="match status" value="1"/>
</dbReference>
<dbReference type="InterPro" id="IPR051052">
    <property type="entry name" value="Diverse_substrate_MTase"/>
</dbReference>
<dbReference type="GO" id="GO:0008757">
    <property type="term" value="F:S-adenosylmethionine-dependent methyltransferase activity"/>
    <property type="evidence" value="ECO:0007669"/>
    <property type="project" value="InterPro"/>
</dbReference>
<dbReference type="EMBL" id="CAXITT010000303">
    <property type="protein sequence ID" value="CAL1538567.1"/>
    <property type="molecule type" value="Genomic_DNA"/>
</dbReference>
<dbReference type="CDD" id="cd02440">
    <property type="entry name" value="AdoMet_MTases"/>
    <property type="match status" value="1"/>
</dbReference>
<sequence length="300" mass="33511">MDTIVCNVTSLPNFSEVIYPNDKTMSNSSKSTVVPLAAEGFGSGGKNYDANRPGYSEETVDLIASTIKTLSSEISTHTLKYDVLELGAGTGKLTELLIKKLPQKIRYFATEPSENFLEVLTEKKLNVDVGVSAADDIPLPDASVGSVVCAQCFHWFAEEKDIASIRRVLVPGGRLILVWNVKDFSRDWMQAFYDQRLEVLKRVGESPKYWVNSEEWRRNIDICSSFKLSDQHSLPGINFGGGLEKVLSNLTTVSAYNMLGAEERDAYVDQLRKLLTEWPGLDLESMEIPFTTELYVYKAL</sequence>
<dbReference type="Pfam" id="PF08241">
    <property type="entry name" value="Methyltransf_11"/>
    <property type="match status" value="1"/>
</dbReference>
<keyword evidence="2" id="KW-0489">Methyltransferase</keyword>
<dbReference type="GO" id="GO:0032259">
    <property type="term" value="P:methylation"/>
    <property type="evidence" value="ECO:0007669"/>
    <property type="project" value="UniProtKB-KW"/>
</dbReference>
<reference evidence="5 6" key="1">
    <citation type="submission" date="2024-04" db="EMBL/GenBank/DDBJ databases">
        <authorList>
            <consortium name="Genoscope - CEA"/>
            <person name="William W."/>
        </authorList>
    </citation>
    <scope>NUCLEOTIDE SEQUENCE [LARGE SCALE GENOMIC DNA]</scope>
</reference>